<keyword evidence="2" id="KW-0805">Transcription regulation</keyword>
<dbReference type="RefSeq" id="WP_259856370.1">
    <property type="nucleotide sequence ID" value="NZ_BAAAST010000180.1"/>
</dbReference>
<dbReference type="Proteomes" id="UP001059617">
    <property type="component" value="Chromosome"/>
</dbReference>
<dbReference type="InterPro" id="IPR036388">
    <property type="entry name" value="WH-like_DNA-bd_sf"/>
</dbReference>
<dbReference type="SUPFAM" id="SSF46785">
    <property type="entry name" value="Winged helix' DNA-binding domain"/>
    <property type="match status" value="1"/>
</dbReference>
<evidence type="ECO:0000256" key="1">
    <source>
        <dbReference type="ARBA" id="ARBA00009437"/>
    </source>
</evidence>
<comment type="similarity">
    <text evidence="1">Belongs to the LysR transcriptional regulatory family.</text>
</comment>
<dbReference type="InterPro" id="IPR050176">
    <property type="entry name" value="LTTR"/>
</dbReference>
<sequence>MPTDLDITALRTLTAIADCGGYRRAAEALHVSQSTVSQHVRKLESMLGRCLLEPKGRTMRFTPDGELLLAEVRQLLAVHDALVTRFGDDDAATVVVGATEHAAEHLLPQVTQAFRAALPEVQLRFRLDRGANLHEGLDHGTVDVAVLLGSARPGSVKAGLLPLHWYAAPGWAPPARSRAIPLVVIDGPCTVRRKAVQTLTEAGRRHRIVAEAGYLAGVLNAVRAGLGVALLANPGPTPEGLERRDDLPAVSPEPLHVRAAETASPQLLPLVTEAIRHALAS</sequence>
<organism evidence="6 7">
    <name type="scientific">Dactylosporangium fulvum</name>
    <dbReference type="NCBI Taxonomy" id="53359"/>
    <lineage>
        <taxon>Bacteria</taxon>
        <taxon>Bacillati</taxon>
        <taxon>Actinomycetota</taxon>
        <taxon>Actinomycetes</taxon>
        <taxon>Micromonosporales</taxon>
        <taxon>Micromonosporaceae</taxon>
        <taxon>Dactylosporangium</taxon>
    </lineage>
</organism>
<dbReference type="EMBL" id="CP073720">
    <property type="protein sequence ID" value="UWP78927.1"/>
    <property type="molecule type" value="Genomic_DNA"/>
</dbReference>
<dbReference type="PANTHER" id="PTHR30579">
    <property type="entry name" value="TRANSCRIPTIONAL REGULATOR"/>
    <property type="match status" value="1"/>
</dbReference>
<gene>
    <name evidence="6" type="ORF">Dfulv_27575</name>
</gene>
<evidence type="ECO:0000313" key="7">
    <source>
        <dbReference type="Proteomes" id="UP001059617"/>
    </source>
</evidence>
<dbReference type="InterPro" id="IPR000847">
    <property type="entry name" value="LysR_HTH_N"/>
</dbReference>
<name>A0ABY5VP45_9ACTN</name>
<keyword evidence="7" id="KW-1185">Reference proteome</keyword>
<evidence type="ECO:0000256" key="4">
    <source>
        <dbReference type="ARBA" id="ARBA00023163"/>
    </source>
</evidence>
<evidence type="ECO:0000256" key="2">
    <source>
        <dbReference type="ARBA" id="ARBA00023015"/>
    </source>
</evidence>
<dbReference type="Gene3D" id="3.40.190.10">
    <property type="entry name" value="Periplasmic binding protein-like II"/>
    <property type="match status" value="2"/>
</dbReference>
<dbReference type="Pfam" id="PF00126">
    <property type="entry name" value="HTH_1"/>
    <property type="match status" value="1"/>
</dbReference>
<dbReference type="PROSITE" id="PS50931">
    <property type="entry name" value="HTH_LYSR"/>
    <property type="match status" value="1"/>
</dbReference>
<evidence type="ECO:0000259" key="5">
    <source>
        <dbReference type="PROSITE" id="PS50931"/>
    </source>
</evidence>
<proteinExistence type="inferred from homology"/>
<reference evidence="6" key="1">
    <citation type="submission" date="2021-04" db="EMBL/GenBank/DDBJ databases">
        <authorList>
            <person name="Hartkoorn R.C."/>
            <person name="Beaudoing E."/>
            <person name="Hot D."/>
        </authorList>
    </citation>
    <scope>NUCLEOTIDE SEQUENCE</scope>
    <source>
        <strain evidence="6">NRRL B-16292</strain>
    </source>
</reference>
<reference evidence="6" key="2">
    <citation type="submission" date="2022-09" db="EMBL/GenBank/DDBJ databases">
        <title>Biosynthetic gene clusters of Dactylosporangioum fulvum.</title>
        <authorList>
            <person name="Caradec T."/>
        </authorList>
    </citation>
    <scope>NUCLEOTIDE SEQUENCE</scope>
    <source>
        <strain evidence="6">NRRL B-16292</strain>
    </source>
</reference>
<accession>A0ABY5VP45</accession>
<keyword evidence="4" id="KW-0804">Transcription</keyword>
<feature type="domain" description="HTH lysR-type" evidence="5">
    <location>
        <begin position="5"/>
        <end position="62"/>
    </location>
</feature>
<dbReference type="InterPro" id="IPR036390">
    <property type="entry name" value="WH_DNA-bd_sf"/>
</dbReference>
<dbReference type="PANTHER" id="PTHR30579:SF7">
    <property type="entry name" value="HTH-TYPE TRANSCRIPTIONAL REGULATOR LRHA-RELATED"/>
    <property type="match status" value="1"/>
</dbReference>
<dbReference type="Pfam" id="PF03466">
    <property type="entry name" value="LysR_substrate"/>
    <property type="match status" value="1"/>
</dbReference>
<evidence type="ECO:0000256" key="3">
    <source>
        <dbReference type="ARBA" id="ARBA00023125"/>
    </source>
</evidence>
<dbReference type="SUPFAM" id="SSF53850">
    <property type="entry name" value="Periplasmic binding protein-like II"/>
    <property type="match status" value="1"/>
</dbReference>
<dbReference type="Gene3D" id="1.10.10.10">
    <property type="entry name" value="Winged helix-like DNA-binding domain superfamily/Winged helix DNA-binding domain"/>
    <property type="match status" value="1"/>
</dbReference>
<evidence type="ECO:0000313" key="6">
    <source>
        <dbReference type="EMBL" id="UWP78927.1"/>
    </source>
</evidence>
<dbReference type="InterPro" id="IPR005119">
    <property type="entry name" value="LysR_subst-bd"/>
</dbReference>
<protein>
    <submittedName>
        <fullName evidence="6">LysR substrate-binding domain-containing protein</fullName>
    </submittedName>
</protein>
<keyword evidence="3" id="KW-0238">DNA-binding</keyword>
<dbReference type="PRINTS" id="PR00039">
    <property type="entry name" value="HTHLYSR"/>
</dbReference>